<dbReference type="PANTHER" id="PTHR24221">
    <property type="entry name" value="ATP-BINDING CASSETTE SUB-FAMILY B"/>
    <property type="match status" value="1"/>
</dbReference>
<name>A0A6B9HDR6_9BURK</name>
<dbReference type="InterPro" id="IPR039421">
    <property type="entry name" value="Type_1_exporter"/>
</dbReference>
<keyword evidence="11 12" id="KW-0472">Membrane</keyword>
<evidence type="ECO:0000256" key="2">
    <source>
        <dbReference type="ARBA" id="ARBA00022448"/>
    </source>
</evidence>
<dbReference type="EMBL" id="MN695290">
    <property type="protein sequence ID" value="QGY72948.1"/>
    <property type="molecule type" value="Genomic_DNA"/>
</dbReference>
<keyword evidence="8" id="KW-1278">Translocase</keyword>
<keyword evidence="5 12" id="KW-0812">Transmembrane</keyword>
<evidence type="ECO:0000256" key="3">
    <source>
        <dbReference type="ARBA" id="ARBA00022475"/>
    </source>
</evidence>
<proteinExistence type="predicted"/>
<evidence type="ECO:0000256" key="9">
    <source>
        <dbReference type="ARBA" id="ARBA00022989"/>
    </source>
</evidence>
<evidence type="ECO:0000256" key="8">
    <source>
        <dbReference type="ARBA" id="ARBA00022967"/>
    </source>
</evidence>
<dbReference type="GO" id="GO:0140359">
    <property type="term" value="F:ABC-type transporter activity"/>
    <property type="evidence" value="ECO:0007669"/>
    <property type="project" value="InterPro"/>
</dbReference>
<dbReference type="InterPro" id="IPR027417">
    <property type="entry name" value="P-loop_NTPase"/>
</dbReference>
<feature type="transmembrane region" description="Helical" evidence="12">
    <location>
        <begin position="27"/>
        <end position="52"/>
    </location>
</feature>
<feature type="transmembrane region" description="Helical" evidence="12">
    <location>
        <begin position="167"/>
        <end position="188"/>
    </location>
</feature>
<keyword evidence="3" id="KW-1003">Cell membrane</keyword>
<keyword evidence="4" id="KW-0997">Cell inner membrane</keyword>
<dbReference type="Pfam" id="PF00664">
    <property type="entry name" value="ABC_membrane"/>
    <property type="match status" value="1"/>
</dbReference>
<dbReference type="FunFam" id="3.40.50.300:FF:000221">
    <property type="entry name" value="Multidrug ABC transporter ATP-binding protein"/>
    <property type="match status" value="1"/>
</dbReference>
<dbReference type="InterPro" id="IPR003439">
    <property type="entry name" value="ABC_transporter-like_ATP-bd"/>
</dbReference>
<keyword evidence="9 12" id="KW-1133">Transmembrane helix</keyword>
<feature type="transmembrane region" description="Helical" evidence="12">
    <location>
        <begin position="139"/>
        <end position="161"/>
    </location>
</feature>
<evidence type="ECO:0000313" key="15">
    <source>
        <dbReference type="EMBL" id="QGY72948.1"/>
    </source>
</evidence>
<dbReference type="GO" id="GO:0005886">
    <property type="term" value="C:plasma membrane"/>
    <property type="evidence" value="ECO:0007669"/>
    <property type="project" value="UniProtKB-SubCell"/>
</dbReference>
<accession>A0A6B9HDR6</accession>
<dbReference type="InterPro" id="IPR036640">
    <property type="entry name" value="ABC1_TM_sf"/>
</dbReference>
<keyword evidence="2" id="KW-0813">Transport</keyword>
<evidence type="ECO:0000256" key="11">
    <source>
        <dbReference type="ARBA" id="ARBA00023136"/>
    </source>
</evidence>
<feature type="domain" description="ABC transporter" evidence="13">
    <location>
        <begin position="344"/>
        <end position="578"/>
    </location>
</feature>
<feature type="domain" description="ABC transmembrane type-1" evidence="14">
    <location>
        <begin position="28"/>
        <end position="311"/>
    </location>
</feature>
<evidence type="ECO:0000256" key="7">
    <source>
        <dbReference type="ARBA" id="ARBA00022840"/>
    </source>
</evidence>
<dbReference type="PANTHER" id="PTHR24221:SF632">
    <property type="entry name" value="ATP-DEPENDENT LIPID A-CORE FLIPPASE"/>
    <property type="match status" value="1"/>
</dbReference>
<dbReference type="InterPro" id="IPR003593">
    <property type="entry name" value="AAA+_ATPase"/>
</dbReference>
<dbReference type="InterPro" id="IPR011527">
    <property type="entry name" value="ABC1_TM_dom"/>
</dbReference>
<dbReference type="SUPFAM" id="SSF52540">
    <property type="entry name" value="P-loop containing nucleoside triphosphate hydrolases"/>
    <property type="match status" value="1"/>
</dbReference>
<evidence type="ECO:0000256" key="12">
    <source>
        <dbReference type="SAM" id="Phobius"/>
    </source>
</evidence>
<evidence type="ECO:0000256" key="10">
    <source>
        <dbReference type="ARBA" id="ARBA00023055"/>
    </source>
</evidence>
<dbReference type="PROSITE" id="PS00211">
    <property type="entry name" value="ABC_TRANSPORTER_1"/>
    <property type="match status" value="1"/>
</dbReference>
<keyword evidence="10" id="KW-0445">Lipid transport</keyword>
<feature type="transmembrane region" description="Helical" evidence="12">
    <location>
        <begin position="58"/>
        <end position="78"/>
    </location>
</feature>
<dbReference type="InterPro" id="IPR017871">
    <property type="entry name" value="ABC_transporter-like_CS"/>
</dbReference>
<evidence type="ECO:0000256" key="1">
    <source>
        <dbReference type="ARBA" id="ARBA00004651"/>
    </source>
</evidence>
<sequence>MQHSLARTIFFLLGCLWTREWKARLQLIAAIGCTGCSVGLTILAPMLLKWLIDGLSSASLSATSVYLLCVAYGGAWFLSQATNRCEQYLFVVVNERIKRTITLNYVSRVLGQPAAALSAHQTGASVSELTRVQDSAMRAMIGLFWSLAPICVEIAVVGIVVCSLFGLVYTAVLLGVLTLYLYLSVATAKRCEVLQRKKNRAADRASTRLVDTLMHADTVKAFSNEASELTRLDRVFKMRAWTSIHITRKMEIVGAVQLLIVGIGLTTLTALAGRDILAHRLTLGDFVLLNSYLLRFTLPLSTFGYMVRSIQIGLFNLSELLHTIRARWHFEPLGQPLFEQAPSIEFRNASFCHPCGRRVLHHANFLIPAGAFCALVGPSGAGKSTLIKLLLRLYKLDEGQILIDGQPIESFSESQLRQSISYVTQEAHLLDRSIRENIRFACPQASDAALEQVIRTCALPPVIEAASHGLDTPIGERGNKLSGGERQRVGLARALLRDSPLLLLDEPTAALDAHTEADIFQHLYERYRHTTRLVIAHRLAAIQHADLILVMQDGAIVEAGTHHSLLAQQGVYANLWYKQTDVSAHRSDCANLAEIVDS</sequence>
<dbReference type="PROSITE" id="PS50929">
    <property type="entry name" value="ABC_TM1F"/>
    <property type="match status" value="1"/>
</dbReference>
<feature type="transmembrane region" description="Helical" evidence="12">
    <location>
        <begin position="252"/>
        <end position="272"/>
    </location>
</feature>
<dbReference type="AlphaFoldDB" id="A0A6B9HDR6"/>
<dbReference type="SUPFAM" id="SSF90123">
    <property type="entry name" value="ABC transporter transmembrane region"/>
    <property type="match status" value="1"/>
</dbReference>
<dbReference type="GO" id="GO:0034040">
    <property type="term" value="F:ATPase-coupled lipid transmembrane transporter activity"/>
    <property type="evidence" value="ECO:0007669"/>
    <property type="project" value="TreeGrafter"/>
</dbReference>
<reference evidence="15" key="1">
    <citation type="journal article" date="2020" name="ACS Chem. Biol.">
        <title>Genome Mining and Heterologous Expression Reveal Two Distinct Families of Lasso Peptides Highly Conserved in Endofungal Bacteria.</title>
        <authorList>
            <person name="Bratovanov E.V."/>
            <person name="Ishida K."/>
            <person name="Heinze B."/>
            <person name="Pidot S.J."/>
            <person name="Stinear T.P."/>
            <person name="Hegemann J.D."/>
            <person name="Marahiel M.A."/>
            <person name="Hertweck C."/>
        </authorList>
    </citation>
    <scope>NUCLEOTIDE SEQUENCE</scope>
    <source>
        <strain evidence="15">B8</strain>
    </source>
</reference>
<protein>
    <submittedName>
        <fullName evidence="15">ATP-binding cassette transporter</fullName>
    </submittedName>
</protein>
<dbReference type="SMART" id="SM00382">
    <property type="entry name" value="AAA"/>
    <property type="match status" value="1"/>
</dbReference>
<dbReference type="GO" id="GO:0016887">
    <property type="term" value="F:ATP hydrolysis activity"/>
    <property type="evidence" value="ECO:0007669"/>
    <property type="project" value="InterPro"/>
</dbReference>
<evidence type="ECO:0000256" key="5">
    <source>
        <dbReference type="ARBA" id="ARBA00022692"/>
    </source>
</evidence>
<dbReference type="Gene3D" id="3.40.50.300">
    <property type="entry name" value="P-loop containing nucleotide triphosphate hydrolases"/>
    <property type="match status" value="1"/>
</dbReference>
<evidence type="ECO:0000256" key="4">
    <source>
        <dbReference type="ARBA" id="ARBA00022519"/>
    </source>
</evidence>
<keyword evidence="6" id="KW-0547">Nucleotide-binding</keyword>
<comment type="subcellular location">
    <subcellularLocation>
        <location evidence="1">Cell membrane</location>
        <topology evidence="1">Multi-pass membrane protein</topology>
    </subcellularLocation>
</comment>
<evidence type="ECO:0000256" key="6">
    <source>
        <dbReference type="ARBA" id="ARBA00022741"/>
    </source>
</evidence>
<evidence type="ECO:0000259" key="13">
    <source>
        <dbReference type="PROSITE" id="PS50893"/>
    </source>
</evidence>
<dbReference type="Pfam" id="PF00005">
    <property type="entry name" value="ABC_tran"/>
    <property type="match status" value="1"/>
</dbReference>
<dbReference type="CDD" id="cd18582">
    <property type="entry name" value="ABC_6TM_ATM1_ABCB7"/>
    <property type="match status" value="1"/>
</dbReference>
<dbReference type="GO" id="GO:0005524">
    <property type="term" value="F:ATP binding"/>
    <property type="evidence" value="ECO:0007669"/>
    <property type="project" value="UniProtKB-KW"/>
</dbReference>
<dbReference type="PROSITE" id="PS50893">
    <property type="entry name" value="ABC_TRANSPORTER_2"/>
    <property type="match status" value="1"/>
</dbReference>
<evidence type="ECO:0000259" key="14">
    <source>
        <dbReference type="PROSITE" id="PS50929"/>
    </source>
</evidence>
<organism evidence="15">
    <name type="scientific">Mycetohabitans sp</name>
    <dbReference type="NCBI Taxonomy" id="2571162"/>
    <lineage>
        <taxon>Bacteria</taxon>
        <taxon>Pseudomonadati</taxon>
        <taxon>Pseudomonadota</taxon>
        <taxon>Betaproteobacteria</taxon>
        <taxon>Burkholderiales</taxon>
        <taxon>Burkholderiaceae</taxon>
        <taxon>Mycetohabitans</taxon>
    </lineage>
</organism>
<dbReference type="Gene3D" id="1.20.1560.10">
    <property type="entry name" value="ABC transporter type 1, transmembrane domain"/>
    <property type="match status" value="1"/>
</dbReference>
<keyword evidence="7 15" id="KW-0067">ATP-binding</keyword>